<organism evidence="3 4">
    <name type="scientific">Lentithecium fluviatile CBS 122367</name>
    <dbReference type="NCBI Taxonomy" id="1168545"/>
    <lineage>
        <taxon>Eukaryota</taxon>
        <taxon>Fungi</taxon>
        <taxon>Dikarya</taxon>
        <taxon>Ascomycota</taxon>
        <taxon>Pezizomycotina</taxon>
        <taxon>Dothideomycetes</taxon>
        <taxon>Pleosporomycetidae</taxon>
        <taxon>Pleosporales</taxon>
        <taxon>Massarineae</taxon>
        <taxon>Lentitheciaceae</taxon>
        <taxon>Lentithecium</taxon>
    </lineage>
</organism>
<dbReference type="InterPro" id="IPR001841">
    <property type="entry name" value="Znf_RING"/>
</dbReference>
<dbReference type="GO" id="GO:0008270">
    <property type="term" value="F:zinc ion binding"/>
    <property type="evidence" value="ECO:0007669"/>
    <property type="project" value="UniProtKB-KW"/>
</dbReference>
<dbReference type="PROSITE" id="PS50089">
    <property type="entry name" value="ZF_RING_2"/>
    <property type="match status" value="1"/>
</dbReference>
<dbReference type="OrthoDB" id="3800345at2759"/>
<keyword evidence="4" id="KW-1185">Reference proteome</keyword>
<evidence type="ECO:0000256" key="1">
    <source>
        <dbReference type="PROSITE-ProRule" id="PRU00175"/>
    </source>
</evidence>
<dbReference type="Gene3D" id="3.30.40.10">
    <property type="entry name" value="Zinc/RING finger domain, C3HC4 (zinc finger)"/>
    <property type="match status" value="1"/>
</dbReference>
<keyword evidence="1" id="KW-0862">Zinc</keyword>
<sequence>MLRIADFRQRVAYLRASVVLFGDCNAIEQDVRLSGLADEVWDMLDTVESDIGILIKQLEEDVEPTWGVAHRDFLYRVEQGKLVNDPLRGWIDMDHLRSIGACTRITDFSMPASHTDVEGKSYPICLETFTATHQAVRLSACSHVIDAVCLDTWVNSLAEQCNTCVLCRCELFTRRSHEPTGYLQWYLDLQHQYTELTNEIKGLRSDSRQLVEIMYEIRPSQVALSLGR</sequence>
<dbReference type="EMBL" id="MU005579">
    <property type="protein sequence ID" value="KAF2685482.1"/>
    <property type="molecule type" value="Genomic_DNA"/>
</dbReference>
<dbReference type="SUPFAM" id="SSF57850">
    <property type="entry name" value="RING/U-box"/>
    <property type="match status" value="1"/>
</dbReference>
<gene>
    <name evidence="3" type="ORF">K458DRAFT_450536</name>
</gene>
<reference evidence="3" key="1">
    <citation type="journal article" date="2020" name="Stud. Mycol.">
        <title>101 Dothideomycetes genomes: a test case for predicting lifestyles and emergence of pathogens.</title>
        <authorList>
            <person name="Haridas S."/>
            <person name="Albert R."/>
            <person name="Binder M."/>
            <person name="Bloem J."/>
            <person name="Labutti K."/>
            <person name="Salamov A."/>
            <person name="Andreopoulos B."/>
            <person name="Baker S."/>
            <person name="Barry K."/>
            <person name="Bills G."/>
            <person name="Bluhm B."/>
            <person name="Cannon C."/>
            <person name="Castanera R."/>
            <person name="Culley D."/>
            <person name="Daum C."/>
            <person name="Ezra D."/>
            <person name="Gonzalez J."/>
            <person name="Henrissat B."/>
            <person name="Kuo A."/>
            <person name="Liang C."/>
            <person name="Lipzen A."/>
            <person name="Lutzoni F."/>
            <person name="Magnuson J."/>
            <person name="Mondo S."/>
            <person name="Nolan M."/>
            <person name="Ohm R."/>
            <person name="Pangilinan J."/>
            <person name="Park H.-J."/>
            <person name="Ramirez L."/>
            <person name="Alfaro M."/>
            <person name="Sun H."/>
            <person name="Tritt A."/>
            <person name="Yoshinaga Y."/>
            <person name="Zwiers L.-H."/>
            <person name="Turgeon B."/>
            <person name="Goodwin S."/>
            <person name="Spatafora J."/>
            <person name="Crous P."/>
            <person name="Grigoriev I."/>
        </authorList>
    </citation>
    <scope>NUCLEOTIDE SEQUENCE</scope>
    <source>
        <strain evidence="3">CBS 122367</strain>
    </source>
</reference>
<dbReference type="Proteomes" id="UP000799291">
    <property type="component" value="Unassembled WGS sequence"/>
</dbReference>
<keyword evidence="1" id="KW-0479">Metal-binding</keyword>
<dbReference type="AlphaFoldDB" id="A0A6G1J4P5"/>
<evidence type="ECO:0000259" key="2">
    <source>
        <dbReference type="PROSITE" id="PS50089"/>
    </source>
</evidence>
<name>A0A6G1J4P5_9PLEO</name>
<dbReference type="InterPro" id="IPR013083">
    <property type="entry name" value="Znf_RING/FYVE/PHD"/>
</dbReference>
<feature type="domain" description="RING-type" evidence="2">
    <location>
        <begin position="123"/>
        <end position="168"/>
    </location>
</feature>
<protein>
    <recommendedName>
        <fullName evidence="2">RING-type domain-containing protein</fullName>
    </recommendedName>
</protein>
<accession>A0A6G1J4P5</accession>
<proteinExistence type="predicted"/>
<evidence type="ECO:0000313" key="4">
    <source>
        <dbReference type="Proteomes" id="UP000799291"/>
    </source>
</evidence>
<evidence type="ECO:0000313" key="3">
    <source>
        <dbReference type="EMBL" id="KAF2685482.1"/>
    </source>
</evidence>
<keyword evidence="1" id="KW-0863">Zinc-finger</keyword>